<feature type="transmembrane region" description="Helical" evidence="7">
    <location>
        <begin position="61"/>
        <end position="83"/>
    </location>
</feature>
<name>A0A1P8K9E6_9BURK</name>
<dbReference type="InterPro" id="IPR008910">
    <property type="entry name" value="MSC_TM_helix"/>
</dbReference>
<comment type="function">
    <text evidence="7">Mechanosensitive channel that participates in the regulation of osmotic pressure changes within the cell, opening in response to stretch forces in the membrane lipid bilayer, without the need for other proteins. Contributes to normal resistance to hypoosmotic shock. Forms an ion channel of 1.0 nanosiemens conductance with a slight preference for anions.</text>
</comment>
<keyword evidence="7" id="KW-0997">Cell inner membrane</keyword>
<feature type="domain" description="Mechanosensitive ion channel MscS C-terminal" evidence="9">
    <location>
        <begin position="182"/>
        <end position="258"/>
    </location>
</feature>
<dbReference type="InterPro" id="IPR045275">
    <property type="entry name" value="MscS_archaea/bacteria_type"/>
</dbReference>
<evidence type="ECO:0000256" key="7">
    <source>
        <dbReference type="RuleBase" id="RU369025"/>
    </source>
</evidence>
<reference evidence="10 11" key="1">
    <citation type="submission" date="2017-01" db="EMBL/GenBank/DDBJ databases">
        <authorList>
            <person name="Mah S.A."/>
            <person name="Swanson W.J."/>
            <person name="Moy G.W."/>
            <person name="Vacquier V.D."/>
        </authorList>
    </citation>
    <scope>NUCLEOTIDE SEQUENCE [LARGE SCALE GENOMIC DNA]</scope>
    <source>
        <strain evidence="10 11">DSM 22694</strain>
    </source>
</reference>
<accession>A0A1P8K9E6</accession>
<organism evidence="10 11">
    <name type="scientific">Rhodoferax saidenbachensis</name>
    <dbReference type="NCBI Taxonomy" id="1484693"/>
    <lineage>
        <taxon>Bacteria</taxon>
        <taxon>Pseudomonadati</taxon>
        <taxon>Pseudomonadota</taxon>
        <taxon>Betaproteobacteria</taxon>
        <taxon>Burkholderiales</taxon>
        <taxon>Comamonadaceae</taxon>
        <taxon>Rhodoferax</taxon>
    </lineage>
</organism>
<dbReference type="PANTHER" id="PTHR30221:SF3">
    <property type="entry name" value="SMALL-CONDUCTANCE MECHANOSENSITIVE CHANNEL"/>
    <property type="match status" value="1"/>
</dbReference>
<dbReference type="RefSeq" id="WP_037247852.1">
    <property type="nucleotide sequence ID" value="NZ_CP019239.1"/>
</dbReference>
<keyword evidence="7" id="KW-0813">Transport</keyword>
<comment type="similarity">
    <text evidence="2 7">Belongs to the MscS (TC 1.A.23) family.</text>
</comment>
<comment type="caution">
    <text evidence="7">Lacks conserved residue(s) required for the propagation of feature annotation.</text>
</comment>
<dbReference type="SUPFAM" id="SSF82861">
    <property type="entry name" value="Mechanosensitive channel protein MscS (YggB), transmembrane region"/>
    <property type="match status" value="1"/>
</dbReference>
<evidence type="ECO:0000313" key="11">
    <source>
        <dbReference type="Proteomes" id="UP000186110"/>
    </source>
</evidence>
<evidence type="ECO:0000256" key="6">
    <source>
        <dbReference type="ARBA" id="ARBA00023136"/>
    </source>
</evidence>
<proteinExistence type="inferred from homology"/>
<evidence type="ECO:0000259" key="8">
    <source>
        <dbReference type="Pfam" id="PF00924"/>
    </source>
</evidence>
<evidence type="ECO:0000256" key="5">
    <source>
        <dbReference type="ARBA" id="ARBA00022989"/>
    </source>
</evidence>
<dbReference type="PANTHER" id="PTHR30221">
    <property type="entry name" value="SMALL-CONDUCTANCE MECHANOSENSITIVE CHANNEL"/>
    <property type="match status" value="1"/>
</dbReference>
<dbReference type="GO" id="GO:0005886">
    <property type="term" value="C:plasma membrane"/>
    <property type="evidence" value="ECO:0007669"/>
    <property type="project" value="UniProtKB-SubCell"/>
</dbReference>
<feature type="transmembrane region" description="Helical" evidence="7">
    <location>
        <begin position="20"/>
        <end position="49"/>
    </location>
</feature>
<dbReference type="STRING" id="1484693.RS694_08780"/>
<comment type="subcellular location">
    <subcellularLocation>
        <location evidence="7">Cell inner membrane</location>
        <topology evidence="7">Multi-pass membrane protein</topology>
    </subcellularLocation>
    <subcellularLocation>
        <location evidence="1">Cell membrane</location>
        <topology evidence="1">Multi-pass membrane protein</topology>
    </subcellularLocation>
</comment>
<dbReference type="AlphaFoldDB" id="A0A1P8K9E6"/>
<dbReference type="Pfam" id="PF00924">
    <property type="entry name" value="MS_channel_2nd"/>
    <property type="match status" value="1"/>
</dbReference>
<feature type="transmembrane region" description="Helical" evidence="7">
    <location>
        <begin position="89"/>
        <end position="120"/>
    </location>
</feature>
<dbReference type="SUPFAM" id="SSF50182">
    <property type="entry name" value="Sm-like ribonucleoproteins"/>
    <property type="match status" value="1"/>
</dbReference>
<evidence type="ECO:0000256" key="1">
    <source>
        <dbReference type="ARBA" id="ARBA00004651"/>
    </source>
</evidence>
<dbReference type="InterPro" id="IPR011014">
    <property type="entry name" value="MscS_channel_TM-2"/>
</dbReference>
<dbReference type="Pfam" id="PF21082">
    <property type="entry name" value="MS_channel_3rd"/>
    <property type="match status" value="1"/>
</dbReference>
<dbReference type="InterPro" id="IPR006685">
    <property type="entry name" value="MscS_channel_2nd"/>
</dbReference>
<dbReference type="EMBL" id="CP019239">
    <property type="protein sequence ID" value="APW42616.1"/>
    <property type="molecule type" value="Genomic_DNA"/>
</dbReference>
<feature type="domain" description="Mechanosensitive ion channel MscS" evidence="8">
    <location>
        <begin position="107"/>
        <end position="172"/>
    </location>
</feature>
<dbReference type="InterPro" id="IPR049278">
    <property type="entry name" value="MS_channel_C"/>
</dbReference>
<keyword evidence="5 7" id="KW-1133">Transmembrane helix</keyword>
<keyword evidence="7" id="KW-0406">Ion transport</keyword>
<evidence type="ECO:0000313" key="10">
    <source>
        <dbReference type="EMBL" id="APW42616.1"/>
    </source>
</evidence>
<sequence>MDTGKLTTWVDQVQPILLAFGLKVLGAIVVFVIGRWLISMVTGLVGAAMTRQKLDPTVQRYLVSFITVSLNIILVVAILGYFGVETTSFAALVAGAGVAIGAAWSGLLGNFAAGIFLLVLRPYQVGDYVGVGGVEGTVLELGLFGTTLTTPDNVKTIVGNGKIMGSDIKNFSANPHRRVELVAQLAGSADAHKAIALLKDAVSKVPNIAKSPVVDVEILEFNEFGPKLAVRPYCHTDHYWQVYFDTNKAIADTLGAAGFPVATRPLKIYPV</sequence>
<comment type="subunit">
    <text evidence="7">Homoheptamer.</text>
</comment>
<dbReference type="Pfam" id="PF05552">
    <property type="entry name" value="MS_channel_1st_1"/>
    <property type="match status" value="1"/>
</dbReference>
<dbReference type="Gene3D" id="2.30.30.60">
    <property type="match status" value="1"/>
</dbReference>
<keyword evidence="7" id="KW-0407">Ion channel</keyword>
<dbReference type="InterPro" id="IPR011066">
    <property type="entry name" value="MscS_channel_C_sf"/>
</dbReference>
<evidence type="ECO:0000259" key="9">
    <source>
        <dbReference type="Pfam" id="PF21082"/>
    </source>
</evidence>
<dbReference type="Gene3D" id="1.10.287.1260">
    <property type="match status" value="1"/>
</dbReference>
<keyword evidence="3" id="KW-1003">Cell membrane</keyword>
<dbReference type="Proteomes" id="UP000186110">
    <property type="component" value="Chromosome"/>
</dbReference>
<evidence type="ECO:0000256" key="4">
    <source>
        <dbReference type="ARBA" id="ARBA00022692"/>
    </source>
</evidence>
<protein>
    <recommendedName>
        <fullName evidence="7">Small-conductance mechanosensitive channel</fullName>
    </recommendedName>
</protein>
<evidence type="ECO:0000256" key="3">
    <source>
        <dbReference type="ARBA" id="ARBA00022475"/>
    </source>
</evidence>
<dbReference type="InterPro" id="IPR010920">
    <property type="entry name" value="LSM_dom_sf"/>
</dbReference>
<dbReference type="SUPFAM" id="SSF82689">
    <property type="entry name" value="Mechanosensitive channel protein MscS (YggB), C-terminal domain"/>
    <property type="match status" value="1"/>
</dbReference>
<dbReference type="GO" id="GO:0008381">
    <property type="term" value="F:mechanosensitive monoatomic ion channel activity"/>
    <property type="evidence" value="ECO:0007669"/>
    <property type="project" value="InterPro"/>
</dbReference>
<keyword evidence="4 7" id="KW-0812">Transmembrane</keyword>
<keyword evidence="11" id="KW-1185">Reference proteome</keyword>
<evidence type="ECO:0000256" key="2">
    <source>
        <dbReference type="ARBA" id="ARBA00008017"/>
    </source>
</evidence>
<dbReference type="eggNOG" id="COG0668">
    <property type="taxonomic scope" value="Bacteria"/>
</dbReference>
<dbReference type="InterPro" id="IPR023408">
    <property type="entry name" value="MscS_beta-dom_sf"/>
</dbReference>
<dbReference type="KEGG" id="rsb:RS694_08780"/>
<keyword evidence="6 7" id="KW-0472">Membrane</keyword>
<dbReference type="Gene3D" id="3.30.70.100">
    <property type="match status" value="1"/>
</dbReference>
<gene>
    <name evidence="10" type="ORF">RS694_08780</name>
</gene>